<feature type="non-terminal residue" evidence="1">
    <location>
        <position position="1"/>
    </location>
</feature>
<dbReference type="AlphaFoldDB" id="A0ABD2A8V8"/>
<evidence type="ECO:0000313" key="1">
    <source>
        <dbReference type="EMBL" id="KAL2717058.1"/>
    </source>
</evidence>
<reference evidence="1 2" key="1">
    <citation type="journal article" date="2024" name="Ann. Entomol. Soc. Am.">
        <title>Genomic analyses of the southern and eastern yellowjacket wasps (Hymenoptera: Vespidae) reveal evolutionary signatures of social life.</title>
        <authorList>
            <person name="Catto M.A."/>
            <person name="Caine P.B."/>
            <person name="Orr S.E."/>
            <person name="Hunt B.G."/>
            <person name="Goodisman M.A.D."/>
        </authorList>
    </citation>
    <scope>NUCLEOTIDE SEQUENCE [LARGE SCALE GENOMIC DNA]</scope>
    <source>
        <strain evidence="1">233</strain>
        <tissue evidence="1">Head and thorax</tissue>
    </source>
</reference>
<name>A0ABD2A8V8_VESSQ</name>
<dbReference type="Proteomes" id="UP001607302">
    <property type="component" value="Unassembled WGS sequence"/>
</dbReference>
<proteinExistence type="predicted"/>
<sequence>DPFDEHPASHDGMYEQCKKHSTDVGVMRATNLPTTVDISVVRCCCGDIMIYAR</sequence>
<dbReference type="EMBL" id="JAUDFV010000153">
    <property type="protein sequence ID" value="KAL2717058.1"/>
    <property type="molecule type" value="Genomic_DNA"/>
</dbReference>
<dbReference type="InterPro" id="IPR003960">
    <property type="entry name" value="ATPase_AAA_CS"/>
</dbReference>
<organism evidence="1 2">
    <name type="scientific">Vespula squamosa</name>
    <name type="common">Southern yellow jacket</name>
    <name type="synonym">Wasp</name>
    <dbReference type="NCBI Taxonomy" id="30214"/>
    <lineage>
        <taxon>Eukaryota</taxon>
        <taxon>Metazoa</taxon>
        <taxon>Ecdysozoa</taxon>
        <taxon>Arthropoda</taxon>
        <taxon>Hexapoda</taxon>
        <taxon>Insecta</taxon>
        <taxon>Pterygota</taxon>
        <taxon>Neoptera</taxon>
        <taxon>Endopterygota</taxon>
        <taxon>Hymenoptera</taxon>
        <taxon>Apocrita</taxon>
        <taxon>Aculeata</taxon>
        <taxon>Vespoidea</taxon>
        <taxon>Vespidae</taxon>
        <taxon>Vespinae</taxon>
        <taxon>Vespula</taxon>
    </lineage>
</organism>
<protein>
    <submittedName>
        <fullName evidence="1">Uncharacterized protein</fullName>
    </submittedName>
</protein>
<gene>
    <name evidence="1" type="ORF">V1478_012758</name>
</gene>
<keyword evidence="2" id="KW-1185">Reference proteome</keyword>
<evidence type="ECO:0000313" key="2">
    <source>
        <dbReference type="Proteomes" id="UP001607302"/>
    </source>
</evidence>
<accession>A0ABD2A8V8</accession>
<comment type="caution">
    <text evidence="1">The sequence shown here is derived from an EMBL/GenBank/DDBJ whole genome shotgun (WGS) entry which is preliminary data.</text>
</comment>
<dbReference type="PROSITE" id="PS00674">
    <property type="entry name" value="AAA"/>
    <property type="match status" value="1"/>
</dbReference>